<name>A0A4P6ETU2_9BACL</name>
<organism evidence="6 7">
    <name type="scientific">Paenibacillus protaetiae</name>
    <dbReference type="NCBI Taxonomy" id="2509456"/>
    <lineage>
        <taxon>Bacteria</taxon>
        <taxon>Bacillati</taxon>
        <taxon>Bacillota</taxon>
        <taxon>Bacilli</taxon>
        <taxon>Bacillales</taxon>
        <taxon>Paenibacillaceae</taxon>
        <taxon>Paenibacillus</taxon>
    </lineage>
</organism>
<dbReference type="PANTHER" id="PTHR10625">
    <property type="entry name" value="HISTONE DEACETYLASE HDAC1-RELATED"/>
    <property type="match status" value="1"/>
</dbReference>
<comment type="similarity">
    <text evidence="2">Belongs to the histone deacetylase family.</text>
</comment>
<dbReference type="AlphaFoldDB" id="A0A4P6ETU2"/>
<dbReference type="EMBL" id="CP035492">
    <property type="protein sequence ID" value="QAY65483.1"/>
    <property type="molecule type" value="Genomic_DNA"/>
</dbReference>
<dbReference type="InterPro" id="IPR000286">
    <property type="entry name" value="HDACs"/>
</dbReference>
<dbReference type="GO" id="GO:0045150">
    <property type="term" value="P:acetoin catabolic process"/>
    <property type="evidence" value="ECO:0007669"/>
    <property type="project" value="UniProtKB-UniPathway"/>
</dbReference>
<dbReference type="PANTHER" id="PTHR10625:SF10">
    <property type="entry name" value="HISTONE DEACETYLASE HDAC1"/>
    <property type="match status" value="1"/>
</dbReference>
<evidence type="ECO:0000259" key="5">
    <source>
        <dbReference type="Pfam" id="PF00850"/>
    </source>
</evidence>
<dbReference type="SUPFAM" id="SSF52768">
    <property type="entry name" value="Arginase/deacetylase"/>
    <property type="match status" value="1"/>
</dbReference>
<evidence type="ECO:0000313" key="7">
    <source>
        <dbReference type="Proteomes" id="UP000293568"/>
    </source>
</evidence>
<feature type="domain" description="Histone deacetylase" evidence="5">
    <location>
        <begin position="22"/>
        <end position="326"/>
    </location>
</feature>
<evidence type="ECO:0000313" key="6">
    <source>
        <dbReference type="EMBL" id="QAY65483.1"/>
    </source>
</evidence>
<proteinExistence type="inferred from homology"/>
<gene>
    <name evidence="6" type="ORF">ET464_02910</name>
</gene>
<evidence type="ECO:0000256" key="4">
    <source>
        <dbReference type="ARBA" id="ARBA00022627"/>
    </source>
</evidence>
<sequence>MPYDAVFVHHPDSARYQFAVHHPFDPLRLTLSQDLLSKTGALPAQLMMQPSACSDEETERLLRLVHRDDYIGIVRQLSSKAPPQNVIAQAEQYGLGTEDTPYFEGMHDAAAAIVAGSTAAADAVMKGHAAHAYHMGGGLHHGFPHKAAGFCVYNDTAITIKHLQARYGARVLYIDTDVHHGDGVQWAFYDDPDICTYSIHETGKYLFPGTGFVYEKGSDRGFGATFNIPLEPYTEDDSWIESFQSTIGKVAKAFKPDIIVSQHGCDAHAFDPLSHMYCSTRIYYTIPKLIHELAHQYAGGRWVALGGGGYDIWRVVPRAWALVWLAMTDHPLIAEIGADESSRRGGAVPTVRLPSSWTEAWAAQSPVPLPLYWMDDLSEVPPIPRRAEIERKNRDICQIAVQDL</sequence>
<dbReference type="CDD" id="cd09994">
    <property type="entry name" value="HDAC_AcuC_like"/>
    <property type="match status" value="1"/>
</dbReference>
<keyword evidence="4" id="KW-0006">Acetoin catabolism</keyword>
<dbReference type="Proteomes" id="UP000293568">
    <property type="component" value="Chromosome"/>
</dbReference>
<evidence type="ECO:0000256" key="1">
    <source>
        <dbReference type="ARBA" id="ARBA00005101"/>
    </source>
</evidence>
<dbReference type="GO" id="GO:0040029">
    <property type="term" value="P:epigenetic regulation of gene expression"/>
    <property type="evidence" value="ECO:0007669"/>
    <property type="project" value="TreeGrafter"/>
</dbReference>
<dbReference type="InterPro" id="IPR003085">
    <property type="entry name" value="AcuC"/>
</dbReference>
<dbReference type="GO" id="GO:0004407">
    <property type="term" value="F:histone deacetylase activity"/>
    <property type="evidence" value="ECO:0007669"/>
    <property type="project" value="TreeGrafter"/>
</dbReference>
<dbReference type="Gene3D" id="3.40.800.20">
    <property type="entry name" value="Histone deacetylase domain"/>
    <property type="match status" value="1"/>
</dbReference>
<dbReference type="PRINTS" id="PR01270">
    <property type="entry name" value="HDASUPER"/>
</dbReference>
<evidence type="ECO:0000256" key="3">
    <source>
        <dbReference type="ARBA" id="ARBA00020218"/>
    </source>
</evidence>
<dbReference type="KEGG" id="pprt:ET464_02910"/>
<dbReference type="Pfam" id="PF00850">
    <property type="entry name" value="Hist_deacetyl"/>
    <property type="match status" value="1"/>
</dbReference>
<evidence type="ECO:0000256" key="2">
    <source>
        <dbReference type="ARBA" id="ARBA00005947"/>
    </source>
</evidence>
<comment type="pathway">
    <text evidence="1">Ketone degradation; acetoin degradation.</text>
</comment>
<dbReference type="RefSeq" id="WP_129438098.1">
    <property type="nucleotide sequence ID" value="NZ_CP035492.1"/>
</dbReference>
<reference evidence="6 7" key="1">
    <citation type="submission" date="2019-01" db="EMBL/GenBank/DDBJ databases">
        <title>Genome sequencing of strain FW100M-2.</title>
        <authorList>
            <person name="Heo J."/>
            <person name="Kim S.-J."/>
            <person name="Kim J.-S."/>
            <person name="Hong S.-B."/>
            <person name="Kwon S.-W."/>
        </authorList>
    </citation>
    <scope>NUCLEOTIDE SEQUENCE [LARGE SCALE GENOMIC DNA]</scope>
    <source>
        <strain evidence="6 7">FW100M-2</strain>
    </source>
</reference>
<accession>A0A4P6ETU2</accession>
<keyword evidence="7" id="KW-1185">Reference proteome</keyword>
<protein>
    <recommendedName>
        <fullName evidence="3">Acetoin utilization protein AcuC</fullName>
    </recommendedName>
</protein>
<dbReference type="InterPro" id="IPR037138">
    <property type="entry name" value="His_deacetylse_dom_sf"/>
</dbReference>
<dbReference type="InterPro" id="IPR023801">
    <property type="entry name" value="His_deacetylse_dom"/>
</dbReference>
<dbReference type="UniPathway" id="UPA00040"/>
<dbReference type="InterPro" id="IPR023696">
    <property type="entry name" value="Ureohydrolase_dom_sf"/>
</dbReference>
<dbReference type="PRINTS" id="PR01272">
    <property type="entry name" value="ACUCPROTEIN"/>
</dbReference>
<dbReference type="OrthoDB" id="9808367at2"/>